<accession>A0A6C0LKF4</accession>
<reference evidence="1" key="1">
    <citation type="journal article" date="2020" name="Nature">
        <title>Giant virus diversity and host interactions through global metagenomics.</title>
        <authorList>
            <person name="Schulz F."/>
            <person name="Roux S."/>
            <person name="Paez-Espino D."/>
            <person name="Jungbluth S."/>
            <person name="Walsh D.A."/>
            <person name="Denef V.J."/>
            <person name="McMahon K.D."/>
            <person name="Konstantinidis K.T."/>
            <person name="Eloe-Fadrosh E.A."/>
            <person name="Kyrpides N.C."/>
            <person name="Woyke T."/>
        </authorList>
    </citation>
    <scope>NUCLEOTIDE SEQUENCE</scope>
    <source>
        <strain evidence="1">GVMAG-M-3300027804-48</strain>
    </source>
</reference>
<proteinExistence type="predicted"/>
<sequence length="189" mass="21579">MILFYSETCQHCSVLLDTIKLHDKKKTIKLVVIDGIVNKIKHKITAVPALMFIPTKEIIYGKAVFDYLLLPNRGYLFTSTKNTREKIDLSDTSSLISPIPMNQNKEATIEEPSSFSLGSITADNYSDITDDNINSMNINKDRLYNWDTIDNPNSNEIPKMAKLDSEKPHKTLPSIDELQKERENIFKDI</sequence>
<dbReference type="SUPFAM" id="SSF52833">
    <property type="entry name" value="Thioredoxin-like"/>
    <property type="match status" value="1"/>
</dbReference>
<name>A0A6C0LKF4_9ZZZZ</name>
<dbReference type="AlphaFoldDB" id="A0A6C0LKF4"/>
<evidence type="ECO:0008006" key="2">
    <source>
        <dbReference type="Google" id="ProtNLM"/>
    </source>
</evidence>
<dbReference type="InterPro" id="IPR036249">
    <property type="entry name" value="Thioredoxin-like_sf"/>
</dbReference>
<organism evidence="1">
    <name type="scientific">viral metagenome</name>
    <dbReference type="NCBI Taxonomy" id="1070528"/>
    <lineage>
        <taxon>unclassified sequences</taxon>
        <taxon>metagenomes</taxon>
        <taxon>organismal metagenomes</taxon>
    </lineage>
</organism>
<protein>
    <recommendedName>
        <fullName evidence="2">Thioredoxin domain-containing protein</fullName>
    </recommendedName>
</protein>
<evidence type="ECO:0000313" key="1">
    <source>
        <dbReference type="EMBL" id="QHU29672.1"/>
    </source>
</evidence>
<dbReference type="EMBL" id="MN740492">
    <property type="protein sequence ID" value="QHU29672.1"/>
    <property type="molecule type" value="Genomic_DNA"/>
</dbReference>
<dbReference type="Gene3D" id="3.40.30.10">
    <property type="entry name" value="Glutaredoxin"/>
    <property type="match status" value="1"/>
</dbReference>